<evidence type="ECO:0000313" key="2">
    <source>
        <dbReference type="EMBL" id="QNV36842.1"/>
    </source>
</evidence>
<reference evidence="2 3" key="1">
    <citation type="submission" date="2020-09" db="EMBL/GenBank/DDBJ databases">
        <title>Investigation of environmental microbes.</title>
        <authorList>
            <person name="Ou Y."/>
            <person name="Kang Q."/>
        </authorList>
    </citation>
    <scope>NUCLEOTIDE SEQUENCE [LARGE SCALE GENOMIC DNA]</scope>
    <source>
        <strain evidence="2 3">KJZ-14</strain>
    </source>
</reference>
<evidence type="ECO:0000313" key="3">
    <source>
        <dbReference type="Proteomes" id="UP000516404"/>
    </source>
</evidence>
<name>A0A7H2BAZ6_9MICC</name>
<evidence type="ECO:0008006" key="4">
    <source>
        <dbReference type="Google" id="ProtNLM"/>
    </source>
</evidence>
<dbReference type="EMBL" id="CP061539">
    <property type="protein sequence ID" value="QNV36842.1"/>
    <property type="molecule type" value="Genomic_DNA"/>
</dbReference>
<dbReference type="KEGG" id="rter:IDM49_06045"/>
<dbReference type="RefSeq" id="WP_190723879.1">
    <property type="nucleotide sequence ID" value="NZ_CP061539.1"/>
</dbReference>
<dbReference type="PROSITE" id="PS51318">
    <property type="entry name" value="TAT"/>
    <property type="match status" value="1"/>
</dbReference>
<feature type="signal peptide" evidence="1">
    <location>
        <begin position="1"/>
        <end position="31"/>
    </location>
</feature>
<dbReference type="Proteomes" id="UP000516404">
    <property type="component" value="Chromosome"/>
</dbReference>
<protein>
    <recommendedName>
        <fullName evidence="4">Tat pathway signal sequence domain protein</fullName>
    </recommendedName>
</protein>
<keyword evidence="3" id="KW-1185">Reference proteome</keyword>
<keyword evidence="1" id="KW-0732">Signal</keyword>
<evidence type="ECO:0000256" key="1">
    <source>
        <dbReference type="SAM" id="SignalP"/>
    </source>
</evidence>
<sequence>MSSKFSRRSLAQGAMWAVPTIAATSAIPAYAASICSPTSKQKIDEAFNKARALYQCNGQPAQLELNLYQALAASDGFVSNVAVNVKNLSSCTLNFTAANPLHLTVAIRNNVSLNDTGRSLSNPSTSQGSISYQNYPIQNQPVGTAQRIVNWTFVGSISPNQEKDLALGFLDGNSPAGRWKNYITITPELASGAPTYESIGLSSNECRDYYNQQLALWKLTVNWVTRGPKNGTQALPSGSAADSRVIGNFSSVTGSASTNGIW</sequence>
<gene>
    <name evidence="2" type="ORF">IDM49_06045</name>
</gene>
<dbReference type="AlphaFoldDB" id="A0A7H2BAZ6"/>
<organism evidence="2 3">
    <name type="scientific">Rothia terrae</name>
    <dbReference type="NCBI Taxonomy" id="396015"/>
    <lineage>
        <taxon>Bacteria</taxon>
        <taxon>Bacillati</taxon>
        <taxon>Actinomycetota</taxon>
        <taxon>Actinomycetes</taxon>
        <taxon>Micrococcales</taxon>
        <taxon>Micrococcaceae</taxon>
        <taxon>Rothia</taxon>
    </lineage>
</organism>
<dbReference type="InterPro" id="IPR006311">
    <property type="entry name" value="TAT_signal"/>
</dbReference>
<feature type="chain" id="PRO_5029001412" description="Tat pathway signal sequence domain protein" evidence="1">
    <location>
        <begin position="32"/>
        <end position="262"/>
    </location>
</feature>
<accession>A0A7H2BAZ6</accession>
<dbReference type="GeneID" id="96623792"/>
<proteinExistence type="predicted"/>